<reference evidence="7 9" key="1">
    <citation type="journal article" date="2016" name="Sci. Rep.">
        <title>Whole genome sequencing identifies a novel species of the genus Capnocytophaga isolated from dog and cat bite wounds in humans.</title>
        <authorList>
            <person name="Zangenah S."/>
            <person name="Abbasi N."/>
            <person name="Andersson A.F."/>
            <person name="Bergman P."/>
        </authorList>
    </citation>
    <scope>NUCLEOTIDE SEQUENCE [LARGE SCALE GENOMIC DNA]</scope>
    <source>
        <strain evidence="7 9">W5</strain>
    </source>
</reference>
<keyword evidence="7" id="KW-0808">Transferase</keyword>
<accession>A0A250FYW4</accession>
<feature type="transmembrane region" description="Helical" evidence="4">
    <location>
        <begin position="7"/>
        <end position="25"/>
    </location>
</feature>
<sequence>MKIQTKYLFIIKIIANIFLSILGTWLFVQNFYFSAVFIWLSVVGISVSLYQDRQRLIDKMNRMIMSIRHSDFSYNFTNSKSKDEINNLHQEMNEALTAFRNRTQNLMMDETETKAWQKLISVLTHEIMNSIAPIISLSETLSEEKNHKEVSSTQYKTMHQAMEIIHKRSKGLLTFVENYRKLTRIPEPILQPIYLEQMLNSLQQLVASDKINFTYSVYPEKLTLNADRNMLEQVLINLLKNAHEAGKENTESKVNVTAAKIGNEVHISVKDNGCGISSEAIDKIFIPFYSTKTSGSGIGLSLCRQIMLRHNGKITVQSNEKGSIFTLIFK</sequence>
<dbReference type="CDD" id="cd00075">
    <property type="entry name" value="HATPase"/>
    <property type="match status" value="1"/>
</dbReference>
<dbReference type="EMBL" id="JBJGWJ010000011">
    <property type="protein sequence ID" value="MFK8294454.1"/>
    <property type="molecule type" value="Genomic_DNA"/>
</dbReference>
<evidence type="ECO:0000313" key="6">
    <source>
        <dbReference type="EMBL" id="ATA90253.1"/>
    </source>
</evidence>
<evidence type="ECO:0000313" key="7">
    <source>
        <dbReference type="EMBL" id="MFK8294454.1"/>
    </source>
</evidence>
<keyword evidence="3" id="KW-0597">Phosphoprotein</keyword>
<feature type="transmembrane region" description="Helical" evidence="4">
    <location>
        <begin position="31"/>
        <end position="50"/>
    </location>
</feature>
<dbReference type="Proteomes" id="UP001622370">
    <property type="component" value="Unassembled WGS sequence"/>
</dbReference>
<dbReference type="OrthoDB" id="9776727at2"/>
<dbReference type="Pfam" id="PF02518">
    <property type="entry name" value="HATPase_c"/>
    <property type="match status" value="1"/>
</dbReference>
<dbReference type="InterPro" id="IPR003594">
    <property type="entry name" value="HATPase_dom"/>
</dbReference>
<dbReference type="InterPro" id="IPR036890">
    <property type="entry name" value="HATPase_C_sf"/>
</dbReference>
<dbReference type="RefSeq" id="WP_095896797.1">
    <property type="nucleotide sequence ID" value="NZ_CP022387.1"/>
</dbReference>
<dbReference type="AlphaFoldDB" id="A0A250FYW4"/>
<dbReference type="EMBL" id="CP022387">
    <property type="protein sequence ID" value="ATA90253.1"/>
    <property type="molecule type" value="Genomic_DNA"/>
</dbReference>
<dbReference type="InterPro" id="IPR005467">
    <property type="entry name" value="His_kinase_dom"/>
</dbReference>
<keyword evidence="9" id="KW-1185">Reference proteome</keyword>
<evidence type="ECO:0000256" key="3">
    <source>
        <dbReference type="ARBA" id="ARBA00022553"/>
    </source>
</evidence>
<dbReference type="PANTHER" id="PTHR43547">
    <property type="entry name" value="TWO-COMPONENT HISTIDINE KINASE"/>
    <property type="match status" value="1"/>
</dbReference>
<dbReference type="PROSITE" id="PS50109">
    <property type="entry name" value="HIS_KIN"/>
    <property type="match status" value="1"/>
</dbReference>
<dbReference type="InterPro" id="IPR004358">
    <property type="entry name" value="Sig_transdc_His_kin-like_C"/>
</dbReference>
<keyword evidence="4" id="KW-0812">Transmembrane</keyword>
<dbReference type="Proteomes" id="UP000217348">
    <property type="component" value="Chromosome"/>
</dbReference>
<keyword evidence="4" id="KW-1133">Transmembrane helix</keyword>
<dbReference type="PRINTS" id="PR00344">
    <property type="entry name" value="BCTRLSENSOR"/>
</dbReference>
<evidence type="ECO:0000313" key="9">
    <source>
        <dbReference type="Proteomes" id="UP001622370"/>
    </source>
</evidence>
<feature type="domain" description="Histidine kinase" evidence="5">
    <location>
        <begin position="122"/>
        <end position="330"/>
    </location>
</feature>
<comment type="catalytic activity">
    <reaction evidence="1">
        <text>ATP + protein L-histidine = ADP + protein N-phospho-L-histidine.</text>
        <dbReference type="EC" id="2.7.13.3"/>
    </reaction>
</comment>
<gene>
    <name evidence="7" type="ORF">ACI76L_11725</name>
    <name evidence="6" type="ORF">CGC58_11265</name>
</gene>
<dbReference type="Gene3D" id="1.10.287.130">
    <property type="match status" value="1"/>
</dbReference>
<keyword evidence="6" id="KW-0067">ATP-binding</keyword>
<evidence type="ECO:0000259" key="5">
    <source>
        <dbReference type="PROSITE" id="PS50109"/>
    </source>
</evidence>
<name>A0A250FYW4_9FLAO</name>
<dbReference type="SUPFAM" id="SSF55874">
    <property type="entry name" value="ATPase domain of HSP90 chaperone/DNA topoisomerase II/histidine kinase"/>
    <property type="match status" value="1"/>
</dbReference>
<evidence type="ECO:0000256" key="2">
    <source>
        <dbReference type="ARBA" id="ARBA00012438"/>
    </source>
</evidence>
<evidence type="ECO:0000256" key="4">
    <source>
        <dbReference type="SAM" id="Phobius"/>
    </source>
</evidence>
<keyword evidence="7" id="KW-0418">Kinase</keyword>
<reference evidence="8" key="3">
    <citation type="submission" date="2017-06" db="EMBL/GenBank/DDBJ databases">
        <title>Capnocytophaga spp. assemblies.</title>
        <authorList>
            <person name="Gulvik C.A."/>
        </authorList>
    </citation>
    <scope>NUCLEOTIDE SEQUENCE [LARGE SCALE GENOMIC DNA]</scope>
    <source>
        <strain evidence="8">H2177</strain>
    </source>
</reference>
<proteinExistence type="predicted"/>
<evidence type="ECO:0000256" key="1">
    <source>
        <dbReference type="ARBA" id="ARBA00000085"/>
    </source>
</evidence>
<keyword evidence="6" id="KW-0547">Nucleotide-binding</keyword>
<protein>
    <recommendedName>
        <fullName evidence="2">histidine kinase</fullName>
        <ecNumber evidence="2">2.7.13.3</ecNumber>
    </recommendedName>
</protein>
<organism evidence="6 8">
    <name type="scientific">Capnocytophaga stomatis</name>
    <dbReference type="NCBI Taxonomy" id="1848904"/>
    <lineage>
        <taxon>Bacteria</taxon>
        <taxon>Pseudomonadati</taxon>
        <taxon>Bacteroidota</taxon>
        <taxon>Flavobacteriia</taxon>
        <taxon>Flavobacteriales</taxon>
        <taxon>Flavobacteriaceae</taxon>
        <taxon>Capnocytophaga</taxon>
    </lineage>
</organism>
<keyword evidence="4" id="KW-0472">Membrane</keyword>
<dbReference type="EC" id="2.7.13.3" evidence="2"/>
<dbReference type="GO" id="GO:0005524">
    <property type="term" value="F:ATP binding"/>
    <property type="evidence" value="ECO:0007669"/>
    <property type="project" value="UniProtKB-KW"/>
</dbReference>
<reference evidence="7" key="4">
    <citation type="submission" date="2024-10" db="EMBL/GenBank/DDBJ databases">
        <authorList>
            <person name="Bergman P."/>
            <person name="Andersson A.F."/>
            <person name="Zangenah S."/>
            <person name="Abbasi N."/>
        </authorList>
    </citation>
    <scope>NUCLEOTIDE SEQUENCE</scope>
    <source>
        <strain evidence="7">W5</strain>
    </source>
</reference>
<dbReference type="GO" id="GO:0000155">
    <property type="term" value="F:phosphorelay sensor kinase activity"/>
    <property type="evidence" value="ECO:0007669"/>
    <property type="project" value="TreeGrafter"/>
</dbReference>
<dbReference type="SMART" id="SM00387">
    <property type="entry name" value="HATPase_c"/>
    <property type="match status" value="1"/>
</dbReference>
<reference evidence="6" key="2">
    <citation type="journal article" date="2017" name="Genome Announc.">
        <title>Twelve Complete Reference Genomes of Clinical Isolates in the Capnocytophaga Genus.</title>
        <authorList>
            <person name="Villarma A."/>
            <person name="Gulvik C.A."/>
            <person name="Rowe L.A."/>
            <person name="Sheth M."/>
            <person name="Juieng P."/>
            <person name="Nicholson A.C."/>
            <person name="Loparev V.N."/>
            <person name="McQuiston J.R."/>
        </authorList>
    </citation>
    <scope>NUCLEOTIDE SEQUENCE</scope>
    <source>
        <strain evidence="6">H2177</strain>
    </source>
</reference>
<dbReference type="Gene3D" id="3.30.565.10">
    <property type="entry name" value="Histidine kinase-like ATPase, C-terminal domain"/>
    <property type="match status" value="1"/>
</dbReference>
<dbReference type="KEGG" id="csto:CGC58_11265"/>
<dbReference type="PANTHER" id="PTHR43547:SF2">
    <property type="entry name" value="HYBRID SIGNAL TRANSDUCTION HISTIDINE KINASE C"/>
    <property type="match status" value="1"/>
</dbReference>
<evidence type="ECO:0000313" key="8">
    <source>
        <dbReference type="Proteomes" id="UP000217348"/>
    </source>
</evidence>